<dbReference type="InterPro" id="IPR011611">
    <property type="entry name" value="PfkB_dom"/>
</dbReference>
<evidence type="ECO:0000313" key="7">
    <source>
        <dbReference type="EMBL" id="UNK45473.1"/>
    </source>
</evidence>
<accession>A0ABY3WA74</accession>
<dbReference type="InterPro" id="IPR002173">
    <property type="entry name" value="Carboh/pur_kinase_PfkB_CS"/>
</dbReference>
<feature type="domain" description="Carbohydrate kinase PfkB" evidence="6">
    <location>
        <begin position="6"/>
        <end position="300"/>
    </location>
</feature>
<dbReference type="Gene3D" id="3.40.1190.20">
    <property type="match status" value="1"/>
</dbReference>
<dbReference type="InterPro" id="IPR050306">
    <property type="entry name" value="PfkB_Carbo_kinase"/>
</dbReference>
<dbReference type="InterPro" id="IPR029056">
    <property type="entry name" value="Ribokinase-like"/>
</dbReference>
<evidence type="ECO:0000256" key="1">
    <source>
        <dbReference type="ARBA" id="ARBA00010688"/>
    </source>
</evidence>
<evidence type="ECO:0000256" key="4">
    <source>
        <dbReference type="ARBA" id="ARBA00022777"/>
    </source>
</evidence>
<keyword evidence="8" id="KW-1185">Reference proteome</keyword>
<dbReference type="EMBL" id="CP093326">
    <property type="protein sequence ID" value="UNK45473.1"/>
    <property type="molecule type" value="Genomic_DNA"/>
</dbReference>
<dbReference type="SUPFAM" id="SSF53613">
    <property type="entry name" value="Ribokinase-like"/>
    <property type="match status" value="1"/>
</dbReference>
<dbReference type="RefSeq" id="WP_241913687.1">
    <property type="nucleotide sequence ID" value="NZ_CP093326.1"/>
</dbReference>
<name>A0ABY3WA74_9MICC</name>
<keyword evidence="3" id="KW-0547">Nucleotide-binding</keyword>
<dbReference type="CDD" id="cd01167">
    <property type="entry name" value="bac_FRK"/>
    <property type="match status" value="1"/>
</dbReference>
<dbReference type="Pfam" id="PF00294">
    <property type="entry name" value="PfkB"/>
    <property type="match status" value="1"/>
</dbReference>
<evidence type="ECO:0000313" key="8">
    <source>
        <dbReference type="Proteomes" id="UP000829069"/>
    </source>
</evidence>
<comment type="similarity">
    <text evidence="1">Belongs to the carbohydrate kinase PfkB family.</text>
</comment>
<organism evidence="7 8">
    <name type="scientific">Arthrobacter sulfonylureivorans</name>
    <dbReference type="NCBI Taxonomy" id="2486855"/>
    <lineage>
        <taxon>Bacteria</taxon>
        <taxon>Bacillati</taxon>
        <taxon>Actinomycetota</taxon>
        <taxon>Actinomycetes</taxon>
        <taxon>Micrococcales</taxon>
        <taxon>Micrococcaceae</taxon>
        <taxon>Arthrobacter</taxon>
    </lineage>
</organism>
<keyword evidence="2" id="KW-0808">Transferase</keyword>
<dbReference type="GO" id="GO:0016301">
    <property type="term" value="F:kinase activity"/>
    <property type="evidence" value="ECO:0007669"/>
    <property type="project" value="UniProtKB-KW"/>
</dbReference>
<sequence length="317" mass="34150">MKNPQVLSLGEALIDVVRHDGKSEEHVGGSLLNVGCGLARLGHDTTVGTWFGRDNRGERIVQWARAAGARLHEGSDRAEHTSVAYATLDAAGSASYDFDLTWQLPALEDLDAVNHLHTGSIAATLEPGGSQVLQTVRAVRDHATVSYDPNVRPALMHSPEATRRRIEELVSLSDLVKASDEDIEWLYAGKPLQAVIRRWRDLGPAMVVITRGPWGAWAALGSDSDMLVVDQMNVEVADTVGAGDSFMAGLISGLLDANLLGGSQGRDRFRQARWADVQPALHRAVATSGLTVSRPGSYAPDRAEVQEMIAHPPAFDD</sequence>
<dbReference type="PROSITE" id="PS00584">
    <property type="entry name" value="PFKB_KINASES_2"/>
    <property type="match status" value="1"/>
</dbReference>
<dbReference type="Proteomes" id="UP000829069">
    <property type="component" value="Chromosome"/>
</dbReference>
<dbReference type="PANTHER" id="PTHR43085:SF1">
    <property type="entry name" value="PSEUDOURIDINE KINASE-RELATED"/>
    <property type="match status" value="1"/>
</dbReference>
<dbReference type="PANTHER" id="PTHR43085">
    <property type="entry name" value="HEXOKINASE FAMILY MEMBER"/>
    <property type="match status" value="1"/>
</dbReference>
<evidence type="ECO:0000256" key="5">
    <source>
        <dbReference type="ARBA" id="ARBA00022840"/>
    </source>
</evidence>
<keyword evidence="4 7" id="KW-0418">Kinase</keyword>
<evidence type="ECO:0000259" key="6">
    <source>
        <dbReference type="Pfam" id="PF00294"/>
    </source>
</evidence>
<evidence type="ECO:0000256" key="2">
    <source>
        <dbReference type="ARBA" id="ARBA00022679"/>
    </source>
</evidence>
<keyword evidence="5" id="KW-0067">ATP-binding</keyword>
<protein>
    <submittedName>
        <fullName evidence="7">Carbohydrate kinase</fullName>
    </submittedName>
</protein>
<proteinExistence type="inferred from homology"/>
<gene>
    <name evidence="7" type="ORF">MNQ99_16375</name>
</gene>
<evidence type="ECO:0000256" key="3">
    <source>
        <dbReference type="ARBA" id="ARBA00022741"/>
    </source>
</evidence>
<reference evidence="7 8" key="1">
    <citation type="submission" date="2022-03" db="EMBL/GenBank/DDBJ databases">
        <title>Isotopic signatures of nitrous oxide derived from detoxification processes.</title>
        <authorList>
            <person name="Behrendt U."/>
            <person name="Buchen C."/>
            <person name="Well R."/>
            <person name="Ulrich A."/>
            <person name="Rohe L."/>
            <person name="Kolb S."/>
            <person name="Schloter M."/>
            <person name="Horn M.A."/>
            <person name="Augustin J."/>
        </authorList>
    </citation>
    <scope>NUCLEOTIDE SEQUENCE [LARGE SCALE GENOMIC DNA]</scope>
    <source>
        <strain evidence="7 8">S4-C24</strain>
    </source>
</reference>